<dbReference type="PANTHER" id="PTHR43428:SF1">
    <property type="entry name" value="ARSENATE REDUCTASE"/>
    <property type="match status" value="1"/>
</dbReference>
<organism evidence="3 4">
    <name type="scientific">Candidatus Methanofastidiosum methylothiophilum</name>
    <dbReference type="NCBI Taxonomy" id="1705564"/>
    <lineage>
        <taxon>Archaea</taxon>
        <taxon>Methanobacteriati</taxon>
        <taxon>Methanobacteriota</taxon>
        <taxon>Stenosarchaea group</taxon>
        <taxon>Candidatus Methanofastidiosia</taxon>
        <taxon>Candidatus Methanofastidiosales</taxon>
        <taxon>Candidatus Methanofastidiosaceae</taxon>
        <taxon>Candidatus Methanofastidiosum</taxon>
    </lineage>
</organism>
<protein>
    <submittedName>
        <fullName evidence="3">Protein ArsC</fullName>
        <ecNumber evidence="3">3.1.3.48</ecNumber>
    </submittedName>
</protein>
<dbReference type="InterPro" id="IPR023485">
    <property type="entry name" value="Ptyr_pPase"/>
</dbReference>
<dbReference type="GO" id="GO:0004725">
    <property type="term" value="F:protein tyrosine phosphatase activity"/>
    <property type="evidence" value="ECO:0007669"/>
    <property type="project" value="UniProtKB-EC"/>
</dbReference>
<evidence type="ECO:0000256" key="1">
    <source>
        <dbReference type="ARBA" id="ARBA00022849"/>
    </source>
</evidence>
<dbReference type="InterPro" id="IPR036196">
    <property type="entry name" value="Ptyr_pPase_sf"/>
</dbReference>
<evidence type="ECO:0000313" key="3">
    <source>
        <dbReference type="EMBL" id="KYC51764.1"/>
    </source>
</evidence>
<dbReference type="CDD" id="cd16345">
    <property type="entry name" value="LMWP_ArsC"/>
    <property type="match status" value="1"/>
</dbReference>
<dbReference type="Pfam" id="PF01451">
    <property type="entry name" value="LMWPc"/>
    <property type="match status" value="1"/>
</dbReference>
<feature type="domain" description="Phosphotyrosine protein phosphatase I" evidence="2">
    <location>
        <begin position="3"/>
        <end position="136"/>
    </location>
</feature>
<dbReference type="EC" id="3.1.3.48" evidence="3"/>
<dbReference type="Proteomes" id="UP000075578">
    <property type="component" value="Unassembled WGS sequence"/>
</dbReference>
<keyword evidence="3" id="KW-0378">Hydrolase</keyword>
<dbReference type="PATRIC" id="fig|1705564.3.peg.1039"/>
<evidence type="ECO:0000259" key="2">
    <source>
        <dbReference type="SMART" id="SM00226"/>
    </source>
</evidence>
<dbReference type="PANTHER" id="PTHR43428">
    <property type="entry name" value="ARSENATE REDUCTASE"/>
    <property type="match status" value="1"/>
</dbReference>
<dbReference type="Gene3D" id="3.40.50.2300">
    <property type="match status" value="1"/>
</dbReference>
<keyword evidence="1" id="KW-0059">Arsenical resistance</keyword>
<comment type="caution">
    <text evidence="3">The sequence shown here is derived from an EMBL/GenBank/DDBJ whole genome shotgun (WGS) entry which is preliminary data.</text>
</comment>
<dbReference type="AlphaFoldDB" id="A0A150J479"/>
<accession>A0A150J479</accession>
<gene>
    <name evidence="3" type="primary">arsC</name>
    <name evidence="3" type="ORF">AMQ74_01009</name>
</gene>
<proteinExistence type="predicted"/>
<evidence type="ECO:0000313" key="4">
    <source>
        <dbReference type="Proteomes" id="UP000075578"/>
    </source>
</evidence>
<dbReference type="SUPFAM" id="SSF52788">
    <property type="entry name" value="Phosphotyrosine protein phosphatases I"/>
    <property type="match status" value="1"/>
</dbReference>
<dbReference type="GO" id="GO:0046685">
    <property type="term" value="P:response to arsenic-containing substance"/>
    <property type="evidence" value="ECO:0007669"/>
    <property type="project" value="UniProtKB-KW"/>
</dbReference>
<dbReference type="EMBL" id="LNGD01000055">
    <property type="protein sequence ID" value="KYC51764.1"/>
    <property type="molecule type" value="Genomic_DNA"/>
</dbReference>
<dbReference type="SMART" id="SM00226">
    <property type="entry name" value="LMWPc"/>
    <property type="match status" value="1"/>
</dbReference>
<reference evidence="3 4" key="1">
    <citation type="journal article" date="2016" name="ISME J.">
        <title>Chasing the elusive Euryarchaeota class WSA2: genomes reveal a uniquely fastidious methyl-reducing methanogen.</title>
        <authorList>
            <person name="Nobu M.K."/>
            <person name="Narihiro T."/>
            <person name="Kuroda K."/>
            <person name="Mei R."/>
            <person name="Liu W.T."/>
        </authorList>
    </citation>
    <scope>NUCLEOTIDE SEQUENCE [LARGE SCALE GENOMIC DNA]</scope>
    <source>
        <strain evidence="3">U1lsi0528_Bin089</strain>
    </source>
</reference>
<name>A0A150J479_9EURY</name>
<sequence length="138" mass="15876">MKKKVLFVCTHNSARSQIAQGLLNYLCGDRYQAFSAGSAPTKVNPFSIEVLNEIGIDATNHYSKSMLEFKEFKFDYVVTVCDNAKETCPFFPGAKEYIHKSFKDPSSTEGSYEDKLNAFRKTREEIKEWIIEFFCKNK</sequence>